<sequence>MRSGEIQFEFVITDPVSNPKPGKSQQIRSRCMHGKNKREGSRRSKQEKKRKAKEKSTTAESRSISVHPIIPTPMPLINDFVPIRFTGRGIDPGAKALLFEAYIHNFLDSNVTPLERCVNLDCLESSSYSWLFTDTAYLHSVLSASYAARDFGSPQWNGKPSRKTVFHLQEAISLLRIKMQSEDVYQDETVLRVVINLTLLAAVYGDWVAAAAHFEGLHKIVHLRGDMTFLKKRPTLHFKLDRIDLAWSLSSGRKPHFTQPVKSWDYTRPVPKLPLPYNLYRPAPYWDYRVVNVFNKFQDLSLMVNRNKLRFVVHDPSIFQDDLTSLQSRLVALADIVTRPIEQLVRLVMLATMTTLFTIPGRRIPYDWIVEQLRKTFIKASDEIMWDKSLLLWVLIMSSFSVANPQHSWIRDAWATVGAGLEWVDVKAHLSRVIWFEIVHDGPGEMAYQQLRLSQSLSQDI</sequence>
<organism evidence="2 3">
    <name type="scientific">Epicoccum nigrum</name>
    <name type="common">Soil fungus</name>
    <name type="synonym">Epicoccum purpurascens</name>
    <dbReference type="NCBI Taxonomy" id="105696"/>
    <lineage>
        <taxon>Eukaryota</taxon>
        <taxon>Fungi</taxon>
        <taxon>Dikarya</taxon>
        <taxon>Ascomycota</taxon>
        <taxon>Pezizomycotina</taxon>
        <taxon>Dothideomycetes</taxon>
        <taxon>Pleosporomycetidae</taxon>
        <taxon>Pleosporales</taxon>
        <taxon>Pleosporineae</taxon>
        <taxon>Didymellaceae</taxon>
        <taxon>Epicoccum</taxon>
    </lineage>
</organism>
<name>A0A1Y2M580_EPING</name>
<keyword evidence="3" id="KW-1185">Reference proteome</keyword>
<gene>
    <name evidence="2" type="ORF">B5807_04633</name>
</gene>
<evidence type="ECO:0000256" key="1">
    <source>
        <dbReference type="SAM" id="MobiDB-lite"/>
    </source>
</evidence>
<reference evidence="2 3" key="1">
    <citation type="journal article" date="2017" name="Genome Announc.">
        <title>Genome sequence of the saprophytic ascomycete Epicoccum nigrum ICMP 19927 strain isolated from New Zealand.</title>
        <authorList>
            <person name="Fokin M."/>
            <person name="Fleetwood D."/>
            <person name="Weir B.S."/>
            <person name="Villas-Boas S.G."/>
        </authorList>
    </citation>
    <scope>NUCLEOTIDE SEQUENCE [LARGE SCALE GENOMIC DNA]</scope>
    <source>
        <strain evidence="2 3">ICMP 19927</strain>
    </source>
</reference>
<protein>
    <recommendedName>
        <fullName evidence="4">Transcription factor domain-containing protein</fullName>
    </recommendedName>
</protein>
<dbReference type="InParanoid" id="A0A1Y2M580"/>
<evidence type="ECO:0000313" key="2">
    <source>
        <dbReference type="EMBL" id="OSS50617.1"/>
    </source>
</evidence>
<dbReference type="EMBL" id="KZ107841">
    <property type="protein sequence ID" value="OSS50617.1"/>
    <property type="molecule type" value="Genomic_DNA"/>
</dbReference>
<evidence type="ECO:0008006" key="4">
    <source>
        <dbReference type="Google" id="ProtNLM"/>
    </source>
</evidence>
<proteinExistence type="predicted"/>
<evidence type="ECO:0000313" key="3">
    <source>
        <dbReference type="Proteomes" id="UP000193240"/>
    </source>
</evidence>
<accession>A0A1Y2M580</accession>
<dbReference type="PANTHER" id="PTHR37540:SF5">
    <property type="entry name" value="TRANSCRIPTION FACTOR DOMAIN-CONTAINING PROTEIN"/>
    <property type="match status" value="1"/>
</dbReference>
<dbReference type="STRING" id="105696.A0A1Y2M580"/>
<dbReference type="Proteomes" id="UP000193240">
    <property type="component" value="Unassembled WGS sequence"/>
</dbReference>
<dbReference type="OMA" id="YLNAMVI"/>
<feature type="region of interest" description="Disordered" evidence="1">
    <location>
        <begin position="1"/>
        <end position="64"/>
    </location>
</feature>
<dbReference type="PANTHER" id="PTHR37540">
    <property type="entry name" value="TRANSCRIPTION FACTOR (ACR-2), PUTATIVE-RELATED-RELATED"/>
    <property type="match status" value="1"/>
</dbReference>
<dbReference type="AlphaFoldDB" id="A0A1Y2M580"/>